<dbReference type="EMBL" id="CP104214">
    <property type="protein sequence ID" value="UWX68852.1"/>
    <property type="molecule type" value="Genomic_DNA"/>
</dbReference>
<accession>A0AB38U5X2</accession>
<sequence>MEIKITNSHGMTKVVVTDGNTSIDLGWTLQGSASSGELANMLRTAADELQPDAVPYDELVGAYEREQEREDD</sequence>
<proteinExistence type="predicted"/>
<reference evidence="2" key="1">
    <citation type="submission" date="2022-09" db="EMBL/GenBank/DDBJ databases">
        <title>Genomic of Burkholderia gladioli.</title>
        <authorList>
            <person name="Wu H."/>
        </authorList>
    </citation>
    <scope>NUCLEOTIDE SEQUENCE</scope>
    <source>
        <strain evidence="2">ZN-S4</strain>
        <plasmid evidence="2">unnamed1</plasmid>
    </source>
</reference>
<dbReference type="Proteomes" id="UP001059745">
    <property type="component" value="Chromosome 1"/>
</dbReference>
<gene>
    <name evidence="1" type="ORF">NYZ96_11445</name>
    <name evidence="2" type="ORF">NYZ96_35270</name>
</gene>
<dbReference type="AlphaFoldDB" id="A0AB38U5X2"/>
<geneLocation type="plasmid" evidence="2 3">
    <name>unnamed1</name>
</geneLocation>
<organism evidence="2 3">
    <name type="scientific">Burkholderia gladioli</name>
    <name type="common">Pseudomonas marginata</name>
    <name type="synonym">Phytomonas marginata</name>
    <dbReference type="NCBI Taxonomy" id="28095"/>
    <lineage>
        <taxon>Bacteria</taxon>
        <taxon>Pseudomonadati</taxon>
        <taxon>Pseudomonadota</taxon>
        <taxon>Betaproteobacteria</taxon>
        <taxon>Burkholderiales</taxon>
        <taxon>Burkholderiaceae</taxon>
        <taxon>Burkholderia</taxon>
    </lineage>
</organism>
<evidence type="ECO:0000313" key="1">
    <source>
        <dbReference type="EMBL" id="UWX68852.1"/>
    </source>
</evidence>
<dbReference type="RefSeq" id="WP_105848570.1">
    <property type="nucleotide sequence ID" value="NZ_CADFAS010000012.1"/>
</dbReference>
<keyword evidence="2" id="KW-0614">Plasmid</keyword>
<protein>
    <submittedName>
        <fullName evidence="2">Uncharacterized protein</fullName>
    </submittedName>
</protein>
<dbReference type="Proteomes" id="UP001059745">
    <property type="component" value="Plasmid unnamed1"/>
</dbReference>
<evidence type="ECO:0000313" key="2">
    <source>
        <dbReference type="EMBL" id="UWX75345.1"/>
    </source>
</evidence>
<name>A0AB38U5X2_BURGA</name>
<evidence type="ECO:0000313" key="3">
    <source>
        <dbReference type="Proteomes" id="UP001059745"/>
    </source>
</evidence>
<dbReference type="EMBL" id="CP104216">
    <property type="protein sequence ID" value="UWX75345.1"/>
    <property type="molecule type" value="Genomic_DNA"/>
</dbReference>